<dbReference type="InterPro" id="IPR014729">
    <property type="entry name" value="Rossmann-like_a/b/a_fold"/>
</dbReference>
<dbReference type="EMBL" id="AGUD01000247">
    <property type="protein sequence ID" value="EHN09891.1"/>
    <property type="molecule type" value="Genomic_DNA"/>
</dbReference>
<dbReference type="Proteomes" id="UP000005143">
    <property type="component" value="Unassembled WGS sequence"/>
</dbReference>
<evidence type="ECO:0000256" key="2">
    <source>
        <dbReference type="SAM" id="Phobius"/>
    </source>
</evidence>
<proteinExistence type="predicted"/>
<dbReference type="AlphaFoldDB" id="H0E8T6"/>
<keyword evidence="2" id="KW-1133">Transmembrane helix</keyword>
<name>H0E8T6_9ACTN</name>
<evidence type="ECO:0000313" key="4">
    <source>
        <dbReference type="Proteomes" id="UP000005143"/>
    </source>
</evidence>
<organism evidence="3 4">
    <name type="scientific">Patulibacter medicamentivorans</name>
    <dbReference type="NCBI Taxonomy" id="1097667"/>
    <lineage>
        <taxon>Bacteria</taxon>
        <taxon>Bacillati</taxon>
        <taxon>Actinomycetota</taxon>
        <taxon>Thermoleophilia</taxon>
        <taxon>Solirubrobacterales</taxon>
        <taxon>Patulibacteraceae</taxon>
        <taxon>Patulibacter</taxon>
    </lineage>
</organism>
<comment type="caution">
    <text evidence="3">The sequence shown here is derived from an EMBL/GenBank/DDBJ whole genome shotgun (WGS) entry which is preliminary data.</text>
</comment>
<evidence type="ECO:0008006" key="5">
    <source>
        <dbReference type="Google" id="ProtNLM"/>
    </source>
</evidence>
<feature type="transmembrane region" description="Helical" evidence="2">
    <location>
        <begin position="24"/>
        <end position="42"/>
    </location>
</feature>
<dbReference type="Gene3D" id="3.40.50.620">
    <property type="entry name" value="HUPs"/>
    <property type="match status" value="1"/>
</dbReference>
<gene>
    <name evidence="3" type="ORF">PAI11_32500</name>
</gene>
<feature type="compositionally biased region" description="Basic residues" evidence="1">
    <location>
        <begin position="201"/>
        <end position="218"/>
    </location>
</feature>
<protein>
    <recommendedName>
        <fullName evidence="5">UspA domain-containing protein</fullName>
    </recommendedName>
</protein>
<sequence length="218" mass="22914">MTMSGSIALAQALAALPLGDVVLGAVAAMVGLLAGVALALTIKGRRRRHAPTGRVLLALAGPEMSCAAVDAAARIGRADDAVVVPAVLVATPYHLPLDRPLPEAASEAIDVLDAVEQRLHRAGVQVDGRMVQGRTRRHALRRLVAEERFDRLVVPAAGAGQEGAGFSAEDVAWLLANVSGEVLVLRPGRSLAPPAIEQRSSRFHGSGRRTRRAQLRHP</sequence>
<keyword evidence="4" id="KW-1185">Reference proteome</keyword>
<reference evidence="3 4" key="1">
    <citation type="journal article" date="2013" name="Biodegradation">
        <title>Quantitative proteomic analysis of ibuprofen-degrading Patulibacter sp. strain I11.</title>
        <authorList>
            <person name="Almeida B."/>
            <person name="Kjeldal H."/>
            <person name="Lolas I."/>
            <person name="Knudsen A.D."/>
            <person name="Carvalho G."/>
            <person name="Nielsen K.L."/>
            <person name="Barreto Crespo M.T."/>
            <person name="Stensballe A."/>
            <person name="Nielsen J.L."/>
        </authorList>
    </citation>
    <scope>NUCLEOTIDE SEQUENCE [LARGE SCALE GENOMIC DNA]</scope>
    <source>
        <strain evidence="3 4">I11</strain>
    </source>
</reference>
<accession>H0E8T6</accession>
<evidence type="ECO:0000313" key="3">
    <source>
        <dbReference type="EMBL" id="EHN09891.1"/>
    </source>
</evidence>
<feature type="region of interest" description="Disordered" evidence="1">
    <location>
        <begin position="195"/>
        <end position="218"/>
    </location>
</feature>
<evidence type="ECO:0000256" key="1">
    <source>
        <dbReference type="SAM" id="MobiDB-lite"/>
    </source>
</evidence>
<dbReference type="SUPFAM" id="SSF52402">
    <property type="entry name" value="Adenine nucleotide alpha hydrolases-like"/>
    <property type="match status" value="1"/>
</dbReference>
<keyword evidence="2" id="KW-0472">Membrane</keyword>
<keyword evidence="2" id="KW-0812">Transmembrane</keyword>